<comment type="caution">
    <text evidence="3">The sequence shown here is derived from an EMBL/GenBank/DDBJ whole genome shotgun (WGS) entry which is preliminary data.</text>
</comment>
<dbReference type="Proteomes" id="UP000018189">
    <property type="component" value="Unassembled WGS sequence"/>
</dbReference>
<sequence length="777" mass="90567">MVKESNLEKGISAIIPTYKGEAFISKLLDSLINQSIDPKLFEAIFIVNGELDSTPDIIKKYQEENPQINIILTYSEPGVCNARNAGIDIANRQYTIFIDDDDYISYNYFEKLYQYAKPNRIVIGTFLDVNENTGEIQESYLSKPLLESSGINTNPYTDEMQGILTITTDKLIPTKDVKNSSFNPELKNGVDISYYARFYVDYDFEFYIIDKKEKAIYYRLWRDNSISRKPLSYDFNITDRLKVINDINKGLKKAKTPAMVGFIKSLTGGQVSKINKYLEKHPNDYIKILKDIASYNFEFFPYKYLNENLNDLDNSKRELIISYAFSPTNITTSNSVVKRILTEKKNVDVIYGSLNELNKDYSLEKIVNQFLIHKIEVETEFSTSWENIKNFVKKGMEELNKLPVYEKIYSRANFAHSHFLALEYKLAHPETYWRAEFSDPLICAFGRDRLSPPIEDEEYVSRINKHLKEKISSKDDINCICEYLTFLFCDEIILTNENQKELMIDINPYDVTDIVNEKAIINTHRTLDTKYYYVNESNYKLDENRLNFGYFGVIYNARSFEDFINAFDSLNDDLKDKITLHIFTSTKTVFEQLLSSDLYKITNLNPPVNFLEFLNLTTKFDVLLVEDSNKGNFKLNPYLPSKLSDYQGSDAAIWGICEEGSIMDSLNLDYKSKLNDIDSGKKAIEKIIEDKLNLKNSLNTNIKTEHYYRQRIDQLTQKIYELVSVAQEEFKKDENYESKINELNLKVNELEHLNSEILNSNSWKATEKLRKIKRKFK</sequence>
<keyword evidence="1" id="KW-0175">Coiled coil</keyword>
<accession>R7PYB9</accession>
<gene>
    <name evidence="3" type="ORF">BN522_01563</name>
</gene>
<dbReference type="InterPro" id="IPR001173">
    <property type="entry name" value="Glyco_trans_2-like"/>
</dbReference>
<dbReference type="AlphaFoldDB" id="R7PYB9"/>
<evidence type="ECO:0000256" key="1">
    <source>
        <dbReference type="SAM" id="Coils"/>
    </source>
</evidence>
<dbReference type="InterPro" id="IPR029044">
    <property type="entry name" value="Nucleotide-diphossugar_trans"/>
</dbReference>
<evidence type="ECO:0000313" key="4">
    <source>
        <dbReference type="Proteomes" id="UP000018189"/>
    </source>
</evidence>
<dbReference type="Gene3D" id="3.90.550.10">
    <property type="entry name" value="Spore Coat Polysaccharide Biosynthesis Protein SpsA, Chain A"/>
    <property type="match status" value="1"/>
</dbReference>
<feature type="domain" description="Glycosyltransferase 2-like" evidence="2">
    <location>
        <begin position="12"/>
        <end position="146"/>
    </location>
</feature>
<dbReference type="CDD" id="cd00761">
    <property type="entry name" value="Glyco_tranf_GTA_type"/>
    <property type="match status" value="1"/>
</dbReference>
<protein>
    <recommendedName>
        <fullName evidence="2">Glycosyltransferase 2-like domain-containing protein</fullName>
    </recommendedName>
</protein>
<name>R7PYB9_METSM</name>
<evidence type="ECO:0000313" key="3">
    <source>
        <dbReference type="EMBL" id="CDF29716.1"/>
    </source>
</evidence>
<dbReference type="PANTHER" id="PTHR22916">
    <property type="entry name" value="GLYCOSYLTRANSFERASE"/>
    <property type="match status" value="1"/>
</dbReference>
<dbReference type="Pfam" id="PF00535">
    <property type="entry name" value="Glycos_transf_2"/>
    <property type="match status" value="1"/>
</dbReference>
<evidence type="ECO:0000259" key="2">
    <source>
        <dbReference type="Pfam" id="PF00535"/>
    </source>
</evidence>
<dbReference type="EMBL" id="CBKP010000047">
    <property type="protein sequence ID" value="CDF29716.1"/>
    <property type="molecule type" value="Genomic_DNA"/>
</dbReference>
<organism evidence="3 4">
    <name type="scientific">Methanobrevibacter smithii CAG:186</name>
    <dbReference type="NCBI Taxonomy" id="1263088"/>
    <lineage>
        <taxon>Archaea</taxon>
        <taxon>Methanobacteriati</taxon>
        <taxon>Methanobacteriota</taxon>
        <taxon>Methanomada group</taxon>
        <taxon>Methanobacteria</taxon>
        <taxon>Methanobacteriales</taxon>
        <taxon>Methanobacteriaceae</taxon>
        <taxon>Methanobrevibacter</taxon>
    </lineage>
</organism>
<feature type="coiled-coil region" evidence="1">
    <location>
        <begin position="733"/>
        <end position="760"/>
    </location>
</feature>
<dbReference type="SUPFAM" id="SSF53448">
    <property type="entry name" value="Nucleotide-diphospho-sugar transferases"/>
    <property type="match status" value="1"/>
</dbReference>
<proteinExistence type="predicted"/>
<reference evidence="3" key="1">
    <citation type="submission" date="2012-11" db="EMBL/GenBank/DDBJ databases">
        <title>Dependencies among metagenomic species, viruses, plasmids and units of genetic variation.</title>
        <authorList>
            <person name="Nielsen H.B."/>
            <person name="Almeida M."/>
            <person name="Juncker A.S."/>
            <person name="Rasmussen S."/>
            <person name="Li J."/>
            <person name="Sunagawa S."/>
            <person name="Plichta D."/>
            <person name="Gautier L."/>
            <person name="Le Chatelier E."/>
            <person name="Peletier E."/>
            <person name="Bonde I."/>
            <person name="Nielsen T."/>
            <person name="Manichanh C."/>
            <person name="Arumugam M."/>
            <person name="Batto J."/>
            <person name="Santos M.B.Q.D."/>
            <person name="Blom N."/>
            <person name="Borruel N."/>
            <person name="Burgdorf K.S."/>
            <person name="Boumezbeur F."/>
            <person name="Casellas F."/>
            <person name="Dore J."/>
            <person name="Guarner F."/>
            <person name="Hansen T."/>
            <person name="Hildebrand F."/>
            <person name="Kaas R.S."/>
            <person name="Kennedy S."/>
            <person name="Kristiansen K."/>
            <person name="Kultima J.R."/>
            <person name="Leonard P."/>
            <person name="Levenez F."/>
            <person name="Lund O."/>
            <person name="Moumen B."/>
            <person name="Le Paslier D."/>
            <person name="Pons N."/>
            <person name="Pedersen O."/>
            <person name="Prifti E."/>
            <person name="Qin J."/>
            <person name="Raes J."/>
            <person name="Tap J."/>
            <person name="Tims S."/>
            <person name="Ussery D.W."/>
            <person name="Yamada T."/>
            <person name="MetaHit consortium"/>
            <person name="Renault P."/>
            <person name="Sicheritz-Ponten T."/>
            <person name="Bork P."/>
            <person name="Wang J."/>
            <person name="Brunak S."/>
            <person name="Ehrlich S.D."/>
        </authorList>
    </citation>
    <scope>NUCLEOTIDE SEQUENCE [LARGE SCALE GENOMIC DNA]</scope>
</reference>